<dbReference type="SUPFAM" id="SSF53335">
    <property type="entry name" value="S-adenosyl-L-methionine-dependent methyltransferases"/>
    <property type="match status" value="1"/>
</dbReference>
<protein>
    <submittedName>
        <fullName evidence="2">S-adenosyl-L-methionine-dependent methyltransferase</fullName>
    </submittedName>
</protein>
<dbReference type="GO" id="GO:0032259">
    <property type="term" value="P:methylation"/>
    <property type="evidence" value="ECO:0007669"/>
    <property type="project" value="UniProtKB-KW"/>
</dbReference>
<evidence type="ECO:0000313" key="3">
    <source>
        <dbReference type="Proteomes" id="UP000799767"/>
    </source>
</evidence>
<dbReference type="PANTHER" id="PTHR43591:SF24">
    <property type="entry name" value="2-METHOXY-6-POLYPRENYL-1,4-BENZOQUINOL METHYLASE, MITOCHONDRIAL"/>
    <property type="match status" value="1"/>
</dbReference>
<dbReference type="Proteomes" id="UP000799767">
    <property type="component" value="Unassembled WGS sequence"/>
</dbReference>
<reference evidence="2" key="1">
    <citation type="journal article" date="2020" name="Stud. Mycol.">
        <title>101 Dothideomycetes genomes: a test case for predicting lifestyles and emergence of pathogens.</title>
        <authorList>
            <person name="Haridas S."/>
            <person name="Albert R."/>
            <person name="Binder M."/>
            <person name="Bloem J."/>
            <person name="Labutti K."/>
            <person name="Salamov A."/>
            <person name="Andreopoulos B."/>
            <person name="Baker S."/>
            <person name="Barry K."/>
            <person name="Bills G."/>
            <person name="Bluhm B."/>
            <person name="Cannon C."/>
            <person name="Castanera R."/>
            <person name="Culley D."/>
            <person name="Daum C."/>
            <person name="Ezra D."/>
            <person name="Gonzalez J."/>
            <person name="Henrissat B."/>
            <person name="Kuo A."/>
            <person name="Liang C."/>
            <person name="Lipzen A."/>
            <person name="Lutzoni F."/>
            <person name="Magnuson J."/>
            <person name="Mondo S."/>
            <person name="Nolan M."/>
            <person name="Ohm R."/>
            <person name="Pangilinan J."/>
            <person name="Park H.-J."/>
            <person name="Ramirez L."/>
            <person name="Alfaro M."/>
            <person name="Sun H."/>
            <person name="Tritt A."/>
            <person name="Yoshinaga Y."/>
            <person name="Zwiers L.-H."/>
            <person name="Turgeon B."/>
            <person name="Goodwin S."/>
            <person name="Spatafora J."/>
            <person name="Crous P."/>
            <person name="Grigoriev I."/>
        </authorList>
    </citation>
    <scope>NUCLEOTIDE SEQUENCE</scope>
    <source>
        <strain evidence="2">CBS 113389</strain>
    </source>
</reference>
<feature type="compositionally biased region" description="Acidic residues" evidence="1">
    <location>
        <begin position="42"/>
        <end position="55"/>
    </location>
</feature>
<feature type="compositionally biased region" description="Basic and acidic residues" evidence="1">
    <location>
        <begin position="13"/>
        <end position="25"/>
    </location>
</feature>
<accession>A0A6A6PHM5</accession>
<dbReference type="GO" id="GO:0008168">
    <property type="term" value="F:methyltransferase activity"/>
    <property type="evidence" value="ECO:0007669"/>
    <property type="project" value="UniProtKB-KW"/>
</dbReference>
<dbReference type="Gene3D" id="3.40.50.150">
    <property type="entry name" value="Vaccinia Virus protein VP39"/>
    <property type="match status" value="1"/>
</dbReference>
<dbReference type="AlphaFoldDB" id="A0A6A6PHM5"/>
<feature type="region of interest" description="Disordered" evidence="1">
    <location>
        <begin position="1"/>
        <end position="71"/>
    </location>
</feature>
<dbReference type="RefSeq" id="XP_033586098.1">
    <property type="nucleotide sequence ID" value="XM_033734680.1"/>
</dbReference>
<dbReference type="InterPro" id="IPR029063">
    <property type="entry name" value="SAM-dependent_MTases_sf"/>
</dbReference>
<dbReference type="GeneID" id="54475682"/>
<dbReference type="PANTHER" id="PTHR43591">
    <property type="entry name" value="METHYLTRANSFERASE"/>
    <property type="match status" value="1"/>
</dbReference>
<gene>
    <name evidence="2" type="ORF">BDY17DRAFT_304061</name>
</gene>
<sequence length="366" mass="40788">MAAGVDEQPSQEVRADGKHEERDDAPAASGPAPAVMPTTTLEADDEGDTFEDDDSALGTLRGSSDSGSLTESVTDYRFEHGRRYHSPRAGDYHLPNDETEQDRLDFQHHIFRIALDGRAFFSPMPTEKIRNVLDIGCGTGVWCMEVASQLPDAKVEGIDISPIQPAMVPPNCYFYVDDCNADWVSEQRYDLIHTAALTLAVTDWAKLIERVYEALRPGGYIELHEYHGLVVCRNKPDPPEPYLVQLSKYISEAMHKMGRDFNAPPMLGDMLRAAGFVDVEVATQEWPVGTWPKGRKNKTIGAAQTKNMKEAARNSVGIFTRVLGWQLEEFQVFSARVAQEVDSGEMQAQTTVYFIHARKPEEGEAH</sequence>
<organism evidence="2 3">
    <name type="scientific">Neohortaea acidophila</name>
    <dbReference type="NCBI Taxonomy" id="245834"/>
    <lineage>
        <taxon>Eukaryota</taxon>
        <taxon>Fungi</taxon>
        <taxon>Dikarya</taxon>
        <taxon>Ascomycota</taxon>
        <taxon>Pezizomycotina</taxon>
        <taxon>Dothideomycetes</taxon>
        <taxon>Dothideomycetidae</taxon>
        <taxon>Mycosphaerellales</taxon>
        <taxon>Teratosphaeriaceae</taxon>
        <taxon>Neohortaea</taxon>
    </lineage>
</organism>
<keyword evidence="3" id="KW-1185">Reference proteome</keyword>
<keyword evidence="2" id="KW-0808">Transferase</keyword>
<dbReference type="OrthoDB" id="2013972at2759"/>
<keyword evidence="2" id="KW-0489">Methyltransferase</keyword>
<evidence type="ECO:0000313" key="2">
    <source>
        <dbReference type="EMBL" id="KAF2479528.1"/>
    </source>
</evidence>
<proteinExistence type="predicted"/>
<name>A0A6A6PHM5_9PEZI</name>
<dbReference type="CDD" id="cd02440">
    <property type="entry name" value="AdoMet_MTases"/>
    <property type="match status" value="1"/>
</dbReference>
<dbReference type="EMBL" id="MU001641">
    <property type="protein sequence ID" value="KAF2479528.1"/>
    <property type="molecule type" value="Genomic_DNA"/>
</dbReference>
<dbReference type="Pfam" id="PF13489">
    <property type="entry name" value="Methyltransf_23"/>
    <property type="match status" value="1"/>
</dbReference>
<evidence type="ECO:0000256" key="1">
    <source>
        <dbReference type="SAM" id="MobiDB-lite"/>
    </source>
</evidence>
<feature type="compositionally biased region" description="Polar residues" evidence="1">
    <location>
        <begin position="61"/>
        <end position="71"/>
    </location>
</feature>